<sequence>MSIYSGFALRKHETYYNKLLFRVIEILSEKCLKAVKKEFKEQKENSKNEEFSLMEENDQLENWSRGIFKAYRVLNSMEKFKHLDPNFSDAFEKLFTFVCKKYKNLYSSVNKTITMDALGQNTDLISEPEKRDPNVLSRSDAFLKIHKRNLDSEFIQNPVDSSLHLIKENREYRSKTQQRVRPTKKSKKSTDHPFKPYEMDTYANHFPNSKSLHQPKKSKNGKNIDSNIKIKNRIGGFKSDKPEFSLKNDNSHPKIENSDLLHETRTREMNELMPSDNNSLSMINYNLDKMNDTDGCIENYSHEKNGLQTLGHTYHNDSTISKSESMNFTSLGNPNMSNNFHK</sequence>
<organism evidence="2 3">
    <name type="scientific">Euplotes crassus</name>
    <dbReference type="NCBI Taxonomy" id="5936"/>
    <lineage>
        <taxon>Eukaryota</taxon>
        <taxon>Sar</taxon>
        <taxon>Alveolata</taxon>
        <taxon>Ciliophora</taxon>
        <taxon>Intramacronucleata</taxon>
        <taxon>Spirotrichea</taxon>
        <taxon>Hypotrichia</taxon>
        <taxon>Euplotida</taxon>
        <taxon>Euplotidae</taxon>
        <taxon>Moneuplotes</taxon>
    </lineage>
</organism>
<accession>A0AAD1XCF4</accession>
<feature type="compositionally biased region" description="Basic and acidic residues" evidence="1">
    <location>
        <begin position="238"/>
        <end position="256"/>
    </location>
</feature>
<feature type="compositionally biased region" description="Basic residues" evidence="1">
    <location>
        <begin position="176"/>
        <end position="187"/>
    </location>
</feature>
<feature type="compositionally biased region" description="Basic and acidic residues" evidence="1">
    <location>
        <begin position="188"/>
        <end position="198"/>
    </location>
</feature>
<comment type="caution">
    <text evidence="2">The sequence shown here is derived from an EMBL/GenBank/DDBJ whole genome shotgun (WGS) entry which is preliminary data.</text>
</comment>
<evidence type="ECO:0000256" key="1">
    <source>
        <dbReference type="SAM" id="MobiDB-lite"/>
    </source>
</evidence>
<reference evidence="2" key="1">
    <citation type="submission" date="2023-07" db="EMBL/GenBank/DDBJ databases">
        <authorList>
            <consortium name="AG Swart"/>
            <person name="Singh M."/>
            <person name="Singh A."/>
            <person name="Seah K."/>
            <person name="Emmerich C."/>
        </authorList>
    </citation>
    <scope>NUCLEOTIDE SEQUENCE</scope>
    <source>
        <strain evidence="2">DP1</strain>
    </source>
</reference>
<name>A0AAD1XCF4_EUPCR</name>
<evidence type="ECO:0000313" key="2">
    <source>
        <dbReference type="EMBL" id="CAI2365395.1"/>
    </source>
</evidence>
<proteinExistence type="predicted"/>
<gene>
    <name evidence="2" type="ORF">ECRASSUSDP1_LOCUS6736</name>
</gene>
<evidence type="ECO:0000313" key="3">
    <source>
        <dbReference type="Proteomes" id="UP001295684"/>
    </source>
</evidence>
<dbReference type="EMBL" id="CAMPGE010006540">
    <property type="protein sequence ID" value="CAI2365395.1"/>
    <property type="molecule type" value="Genomic_DNA"/>
</dbReference>
<keyword evidence="3" id="KW-1185">Reference proteome</keyword>
<protein>
    <submittedName>
        <fullName evidence="2">Uncharacterized protein</fullName>
    </submittedName>
</protein>
<dbReference type="Proteomes" id="UP001295684">
    <property type="component" value="Unassembled WGS sequence"/>
</dbReference>
<feature type="region of interest" description="Disordered" evidence="1">
    <location>
        <begin position="166"/>
        <end position="256"/>
    </location>
</feature>
<dbReference type="AlphaFoldDB" id="A0AAD1XCF4"/>